<evidence type="ECO:0000313" key="2">
    <source>
        <dbReference type="EMBL" id="KXT01081.1"/>
    </source>
</evidence>
<comment type="caution">
    <text evidence="2">The sequence shown here is derived from an EMBL/GenBank/DDBJ whole genome shotgun (WGS) entry which is preliminary data.</text>
</comment>
<name>A0A139HF40_9PEZI</name>
<feature type="region of interest" description="Disordered" evidence="1">
    <location>
        <begin position="49"/>
        <end position="103"/>
    </location>
</feature>
<evidence type="ECO:0000313" key="3">
    <source>
        <dbReference type="Proteomes" id="UP000070133"/>
    </source>
</evidence>
<keyword evidence="3" id="KW-1185">Reference proteome</keyword>
<feature type="compositionally biased region" description="Basic residues" evidence="1">
    <location>
        <begin position="55"/>
        <end position="68"/>
    </location>
</feature>
<proteinExistence type="predicted"/>
<dbReference type="Proteomes" id="UP000070133">
    <property type="component" value="Unassembled WGS sequence"/>
</dbReference>
<evidence type="ECO:0000256" key="1">
    <source>
        <dbReference type="SAM" id="MobiDB-lite"/>
    </source>
</evidence>
<reference evidence="2 3" key="1">
    <citation type="submission" date="2015-07" db="EMBL/GenBank/DDBJ databases">
        <title>Comparative genomics of the Sigatoka disease complex on banana suggests a link between parallel evolutionary changes in Pseudocercospora fijiensis and Pseudocercospora eumusae and increased virulence on the banana host.</title>
        <authorList>
            <person name="Chang T.-C."/>
            <person name="Salvucci A."/>
            <person name="Crous P.W."/>
            <person name="Stergiopoulos I."/>
        </authorList>
    </citation>
    <scope>NUCLEOTIDE SEQUENCE [LARGE SCALE GENOMIC DNA]</scope>
    <source>
        <strain evidence="2 3">CBS 114824</strain>
    </source>
</reference>
<feature type="compositionally biased region" description="Basic and acidic residues" evidence="1">
    <location>
        <begin position="94"/>
        <end position="103"/>
    </location>
</feature>
<sequence>MAEIGFGGKGASLLDLPNPPSNINIEPASTFLPPPPCYLLLAHKSSLCGSLPGPAHRRDRNTPKKPKRALSTATNKPLKRFLEVGGNETSSTKSHVESVVLRE</sequence>
<organism evidence="2 3">
    <name type="scientific">Pseudocercospora eumusae</name>
    <dbReference type="NCBI Taxonomy" id="321146"/>
    <lineage>
        <taxon>Eukaryota</taxon>
        <taxon>Fungi</taxon>
        <taxon>Dikarya</taxon>
        <taxon>Ascomycota</taxon>
        <taxon>Pezizomycotina</taxon>
        <taxon>Dothideomycetes</taxon>
        <taxon>Dothideomycetidae</taxon>
        <taxon>Mycosphaerellales</taxon>
        <taxon>Mycosphaerellaceae</taxon>
        <taxon>Pseudocercospora</taxon>
    </lineage>
</organism>
<protein>
    <submittedName>
        <fullName evidence="2">Uncharacterized protein</fullName>
    </submittedName>
</protein>
<accession>A0A139HF40</accession>
<dbReference type="AlphaFoldDB" id="A0A139HF40"/>
<gene>
    <name evidence="2" type="ORF">AC578_4127</name>
</gene>
<dbReference type="EMBL" id="LFZN01000062">
    <property type="protein sequence ID" value="KXT01081.1"/>
    <property type="molecule type" value="Genomic_DNA"/>
</dbReference>